<evidence type="ECO:0000256" key="1">
    <source>
        <dbReference type="SAM" id="Phobius"/>
    </source>
</evidence>
<dbReference type="PANTHER" id="PTHR35758:SF2">
    <property type="entry name" value="TRANSMEMBRANE PROTEIN"/>
    <property type="match status" value="1"/>
</dbReference>
<protein>
    <submittedName>
        <fullName evidence="2">Uncharacterized protein</fullName>
    </submittedName>
</protein>
<comment type="caution">
    <text evidence="2">The sequence shown here is derived from an EMBL/GenBank/DDBJ whole genome shotgun (WGS) entry which is preliminary data.</text>
</comment>
<organism evidence="2 3">
    <name type="scientific">Gossypium arboreum</name>
    <name type="common">Tree cotton</name>
    <name type="synonym">Gossypium nanking</name>
    <dbReference type="NCBI Taxonomy" id="29729"/>
    <lineage>
        <taxon>Eukaryota</taxon>
        <taxon>Viridiplantae</taxon>
        <taxon>Streptophyta</taxon>
        <taxon>Embryophyta</taxon>
        <taxon>Tracheophyta</taxon>
        <taxon>Spermatophyta</taxon>
        <taxon>Magnoliopsida</taxon>
        <taxon>eudicotyledons</taxon>
        <taxon>Gunneridae</taxon>
        <taxon>Pentapetalae</taxon>
        <taxon>rosids</taxon>
        <taxon>malvids</taxon>
        <taxon>Malvales</taxon>
        <taxon>Malvaceae</taxon>
        <taxon>Malvoideae</taxon>
        <taxon>Gossypium</taxon>
    </lineage>
</organism>
<name>A0ABR0PSR2_GOSAR</name>
<dbReference type="Proteomes" id="UP001358586">
    <property type="component" value="Chromosome 5"/>
</dbReference>
<keyword evidence="1" id="KW-0472">Membrane</keyword>
<accession>A0ABR0PSR2</accession>
<feature type="transmembrane region" description="Helical" evidence="1">
    <location>
        <begin position="49"/>
        <end position="70"/>
    </location>
</feature>
<dbReference type="EMBL" id="JARKNE010000005">
    <property type="protein sequence ID" value="KAK5830038.1"/>
    <property type="molecule type" value="Genomic_DNA"/>
</dbReference>
<keyword evidence="3" id="KW-1185">Reference proteome</keyword>
<feature type="transmembrane region" description="Helical" evidence="1">
    <location>
        <begin position="90"/>
        <end position="109"/>
    </location>
</feature>
<sequence length="198" mass="22627">MEPRGACRSNRSSFEKWVAIVLTFLAVVSPLYVNQKPTELELEEQSMDFTSWLCLLFVLLLLAFAFWLYLNQSFTRFDRHWIRPSRYSSYERLVAIGLIVLGGLSPLYINKGTSEFEPDEQPINFASWLPLLLLILTLAIVTLLFCDRSFTKFDPNWIHRVGGSSAGILLVLLVLAVVLKWLCTTKPSSILDHIGRMV</sequence>
<keyword evidence="1" id="KW-0812">Transmembrane</keyword>
<proteinExistence type="predicted"/>
<keyword evidence="1" id="KW-1133">Transmembrane helix</keyword>
<feature type="transmembrane region" description="Helical" evidence="1">
    <location>
        <begin position="14"/>
        <end position="33"/>
    </location>
</feature>
<feature type="transmembrane region" description="Helical" evidence="1">
    <location>
        <begin position="157"/>
        <end position="182"/>
    </location>
</feature>
<gene>
    <name evidence="2" type="ORF">PVK06_013832</name>
</gene>
<feature type="transmembrane region" description="Helical" evidence="1">
    <location>
        <begin position="125"/>
        <end position="145"/>
    </location>
</feature>
<reference evidence="2 3" key="1">
    <citation type="submission" date="2023-03" db="EMBL/GenBank/DDBJ databases">
        <title>WGS of Gossypium arboreum.</title>
        <authorList>
            <person name="Yu D."/>
        </authorList>
    </citation>
    <scope>NUCLEOTIDE SEQUENCE [LARGE SCALE GENOMIC DNA]</scope>
    <source>
        <tissue evidence="2">Leaf</tissue>
    </source>
</reference>
<evidence type="ECO:0000313" key="2">
    <source>
        <dbReference type="EMBL" id="KAK5830038.1"/>
    </source>
</evidence>
<evidence type="ECO:0000313" key="3">
    <source>
        <dbReference type="Proteomes" id="UP001358586"/>
    </source>
</evidence>
<dbReference type="PANTHER" id="PTHR35758">
    <property type="entry name" value="TRANSMEMBRANE PROTEIN"/>
    <property type="match status" value="1"/>
</dbReference>